<name>A0A9J7KQF0_BRAFL</name>
<evidence type="ECO:0000256" key="1">
    <source>
        <dbReference type="SAM" id="Phobius"/>
    </source>
</evidence>
<proteinExistence type="predicted"/>
<dbReference type="RefSeq" id="XP_035668245.1">
    <property type="nucleotide sequence ID" value="XM_035812352.1"/>
</dbReference>
<dbReference type="KEGG" id="bfo:118410578"/>
<keyword evidence="1" id="KW-0812">Transmembrane</keyword>
<dbReference type="Proteomes" id="UP000001554">
    <property type="component" value="Chromosome 2"/>
</dbReference>
<evidence type="ECO:0000313" key="3">
    <source>
        <dbReference type="RefSeq" id="XP_035668245.1"/>
    </source>
</evidence>
<dbReference type="Gene3D" id="1.20.1170.10">
    <property type="match status" value="1"/>
</dbReference>
<dbReference type="AlphaFoldDB" id="A0A9J7KQF0"/>
<feature type="transmembrane region" description="Helical" evidence="1">
    <location>
        <begin position="250"/>
        <end position="271"/>
    </location>
</feature>
<keyword evidence="2" id="KW-1185">Reference proteome</keyword>
<dbReference type="GeneID" id="118410578"/>
<keyword evidence="1" id="KW-1133">Transmembrane helix</keyword>
<keyword evidence="1" id="KW-0472">Membrane</keyword>
<dbReference type="OrthoDB" id="10048099at2759"/>
<dbReference type="SUPFAM" id="SSF58100">
    <property type="entry name" value="Bacterial hemolysins"/>
    <property type="match status" value="1"/>
</dbReference>
<reference evidence="3" key="2">
    <citation type="submission" date="2025-08" db="UniProtKB">
        <authorList>
            <consortium name="RefSeq"/>
        </authorList>
    </citation>
    <scope>IDENTIFICATION</scope>
    <source>
        <strain evidence="3">S238N-H82</strain>
        <tissue evidence="3">Testes</tissue>
    </source>
</reference>
<sequence length="436" mass="47990">MPPIVSKLAMAFPADEMVEMLKQIDNNVRQIIHTLRGKGADVRRNVAVLLNKYMDLLTDILRECMCFKNFIEILQRNLEGIENILIFVLRGTVSEMLTDLRLEKYLPNFEKEDLTDAYQLIQTSFDIEEVGLPTRGAKRKIQDRIQYYRLELMTVKDRIQEVRKEGEKCHQSCQEITRKFNRFLSEINKTQEDILTLLGDQKGKKDIMSVMYMIVGGAAIACLASCIVGAVGVGLAFFQTPGAVVSVSSAVMIGGAAVFGAGAAATAWDIGKEMKEMEKVRQALDDLHGQLDAMNAEAGKQRAAWRDIETQAEKIVHYIDNSKMERTADGLNPSHRRPVQDVLDGVQVVLEDAAVLQANVVQFKKEAQRVQGNLRQLSLMDDSAVVLAAPGGPSVSPLAPLYDLITRTVKMMGTAKGGSGGVAELAQSMGASLTVG</sequence>
<feature type="transmembrane region" description="Helical" evidence="1">
    <location>
        <begin position="210"/>
        <end position="238"/>
    </location>
</feature>
<reference evidence="2" key="1">
    <citation type="journal article" date="2020" name="Nat. Ecol. Evol.">
        <title>Deeply conserved synteny resolves early events in vertebrate evolution.</title>
        <authorList>
            <person name="Simakov O."/>
            <person name="Marletaz F."/>
            <person name="Yue J.X."/>
            <person name="O'Connell B."/>
            <person name="Jenkins J."/>
            <person name="Brandt A."/>
            <person name="Calef R."/>
            <person name="Tung C.H."/>
            <person name="Huang T.K."/>
            <person name="Schmutz J."/>
            <person name="Satoh N."/>
            <person name="Yu J.K."/>
            <person name="Putnam N.H."/>
            <person name="Green R.E."/>
            <person name="Rokhsar D.S."/>
        </authorList>
    </citation>
    <scope>NUCLEOTIDE SEQUENCE [LARGE SCALE GENOMIC DNA]</scope>
    <source>
        <strain evidence="2">S238N-H82</strain>
    </source>
</reference>
<evidence type="ECO:0000313" key="2">
    <source>
        <dbReference type="Proteomes" id="UP000001554"/>
    </source>
</evidence>
<accession>A0A9J7KQF0</accession>
<protein>
    <submittedName>
        <fullName evidence="3">Uncharacterized protein LOC118410578</fullName>
    </submittedName>
</protein>
<gene>
    <name evidence="3" type="primary">LOC118410578</name>
</gene>
<dbReference type="SUPFAM" id="SSF47769">
    <property type="entry name" value="SAM/Pointed domain"/>
    <property type="match status" value="1"/>
</dbReference>
<dbReference type="OMA" id="GEKCHQS"/>
<organism evidence="2 3">
    <name type="scientific">Branchiostoma floridae</name>
    <name type="common">Florida lancelet</name>
    <name type="synonym">Amphioxus</name>
    <dbReference type="NCBI Taxonomy" id="7739"/>
    <lineage>
        <taxon>Eukaryota</taxon>
        <taxon>Metazoa</taxon>
        <taxon>Chordata</taxon>
        <taxon>Cephalochordata</taxon>
        <taxon>Leptocardii</taxon>
        <taxon>Amphioxiformes</taxon>
        <taxon>Branchiostomatidae</taxon>
        <taxon>Branchiostoma</taxon>
    </lineage>
</organism>
<dbReference type="InterPro" id="IPR013761">
    <property type="entry name" value="SAM/pointed_sf"/>
</dbReference>